<evidence type="ECO:0000313" key="2">
    <source>
        <dbReference type="Proteomes" id="UP000799429"/>
    </source>
</evidence>
<proteinExistence type="predicted"/>
<evidence type="ECO:0000313" key="1">
    <source>
        <dbReference type="EMBL" id="KAF2834538.1"/>
    </source>
</evidence>
<evidence type="ECO:0008006" key="3">
    <source>
        <dbReference type="Google" id="ProtNLM"/>
    </source>
</evidence>
<gene>
    <name evidence="1" type="ORF">M501DRAFT_1020663</name>
</gene>
<protein>
    <recommendedName>
        <fullName evidence="3">C2H2-type domain-containing protein</fullName>
    </recommendedName>
</protein>
<dbReference type="EMBL" id="MU006117">
    <property type="protein sequence ID" value="KAF2834538.1"/>
    <property type="molecule type" value="Genomic_DNA"/>
</dbReference>
<dbReference type="Proteomes" id="UP000799429">
    <property type="component" value="Unassembled WGS sequence"/>
</dbReference>
<dbReference type="InterPro" id="IPR036236">
    <property type="entry name" value="Znf_C2H2_sf"/>
</dbReference>
<name>A0A9P4VKJ5_9PEZI</name>
<sequence>MGSHMIRHLEKGTCASQVSLEKLNCSVAMWNRSGIVLKKRWIERLKTGFDQHGADNMKIKPYQCAECKKGYRFFSGLIQHSEDLTCGPASEAAMDGSLEMVWRDTTKILTNDPWDLQIFDRLRLSEPALKRYKSSVPRLIADELTL</sequence>
<keyword evidence="2" id="KW-1185">Reference proteome</keyword>
<dbReference type="SUPFAM" id="SSF57667">
    <property type="entry name" value="beta-beta-alpha zinc fingers"/>
    <property type="match status" value="1"/>
</dbReference>
<accession>A0A9P4VKJ5</accession>
<organism evidence="1 2">
    <name type="scientific">Patellaria atrata CBS 101060</name>
    <dbReference type="NCBI Taxonomy" id="1346257"/>
    <lineage>
        <taxon>Eukaryota</taxon>
        <taxon>Fungi</taxon>
        <taxon>Dikarya</taxon>
        <taxon>Ascomycota</taxon>
        <taxon>Pezizomycotina</taxon>
        <taxon>Dothideomycetes</taxon>
        <taxon>Dothideomycetes incertae sedis</taxon>
        <taxon>Patellariales</taxon>
        <taxon>Patellariaceae</taxon>
        <taxon>Patellaria</taxon>
    </lineage>
</organism>
<reference evidence="1" key="1">
    <citation type="journal article" date="2020" name="Stud. Mycol.">
        <title>101 Dothideomycetes genomes: a test case for predicting lifestyles and emergence of pathogens.</title>
        <authorList>
            <person name="Haridas S."/>
            <person name="Albert R."/>
            <person name="Binder M."/>
            <person name="Bloem J."/>
            <person name="Labutti K."/>
            <person name="Salamov A."/>
            <person name="Andreopoulos B."/>
            <person name="Baker S."/>
            <person name="Barry K."/>
            <person name="Bills G."/>
            <person name="Bluhm B."/>
            <person name="Cannon C."/>
            <person name="Castanera R."/>
            <person name="Culley D."/>
            <person name="Daum C."/>
            <person name="Ezra D."/>
            <person name="Gonzalez J."/>
            <person name="Henrissat B."/>
            <person name="Kuo A."/>
            <person name="Liang C."/>
            <person name="Lipzen A."/>
            <person name="Lutzoni F."/>
            <person name="Magnuson J."/>
            <person name="Mondo S."/>
            <person name="Nolan M."/>
            <person name="Ohm R."/>
            <person name="Pangilinan J."/>
            <person name="Park H.-J."/>
            <person name="Ramirez L."/>
            <person name="Alfaro M."/>
            <person name="Sun H."/>
            <person name="Tritt A."/>
            <person name="Yoshinaga Y."/>
            <person name="Zwiers L.-H."/>
            <person name="Turgeon B."/>
            <person name="Goodwin S."/>
            <person name="Spatafora J."/>
            <person name="Crous P."/>
            <person name="Grigoriev I."/>
        </authorList>
    </citation>
    <scope>NUCLEOTIDE SEQUENCE</scope>
    <source>
        <strain evidence="1">CBS 101060</strain>
    </source>
</reference>
<dbReference type="AlphaFoldDB" id="A0A9P4VKJ5"/>
<dbReference type="OrthoDB" id="6105938at2759"/>
<comment type="caution">
    <text evidence="1">The sequence shown here is derived from an EMBL/GenBank/DDBJ whole genome shotgun (WGS) entry which is preliminary data.</text>
</comment>